<dbReference type="PANTHER" id="PTHR11620">
    <property type="entry name" value="60S RIBOSOMAL PROTEIN L23A"/>
    <property type="match status" value="1"/>
</dbReference>
<keyword evidence="3 6" id="KW-0694">RNA-binding</keyword>
<dbReference type="RefSeq" id="WP_006058567.1">
    <property type="nucleotide sequence ID" value="NZ_CABJCV010000014.1"/>
</dbReference>
<dbReference type="SUPFAM" id="SSF54189">
    <property type="entry name" value="Ribosomal proteins S24e, L23 and L15e"/>
    <property type="match status" value="1"/>
</dbReference>
<evidence type="ECO:0000256" key="6">
    <source>
        <dbReference type="HAMAP-Rule" id="MF_01369"/>
    </source>
</evidence>
<dbReference type="GO" id="GO:0005840">
    <property type="term" value="C:ribosome"/>
    <property type="evidence" value="ECO:0007669"/>
    <property type="project" value="UniProtKB-KW"/>
</dbReference>
<dbReference type="NCBIfam" id="NF004359">
    <property type="entry name" value="PRK05738.1-3"/>
    <property type="match status" value="1"/>
</dbReference>
<evidence type="ECO:0000256" key="3">
    <source>
        <dbReference type="ARBA" id="ARBA00022884"/>
    </source>
</evidence>
<organism evidence="7 8">
    <name type="scientific">Holdemania filiformis</name>
    <dbReference type="NCBI Taxonomy" id="61171"/>
    <lineage>
        <taxon>Bacteria</taxon>
        <taxon>Bacillati</taxon>
        <taxon>Bacillota</taxon>
        <taxon>Erysipelotrichia</taxon>
        <taxon>Erysipelotrichales</taxon>
        <taxon>Erysipelotrichaceae</taxon>
        <taxon>Holdemania</taxon>
    </lineage>
</organism>
<dbReference type="GeneID" id="83016067"/>
<comment type="function">
    <text evidence="6">One of the early assembly proteins it binds 23S rRNA. One of the proteins that surrounds the polypeptide exit tunnel on the outside of the ribosome. Forms the main docking site for trigger factor binding to the ribosome.</text>
</comment>
<dbReference type="GO" id="GO:1990904">
    <property type="term" value="C:ribonucleoprotein complex"/>
    <property type="evidence" value="ECO:0007669"/>
    <property type="project" value="UniProtKB-KW"/>
</dbReference>
<keyword evidence="2 6" id="KW-0699">rRNA-binding</keyword>
<dbReference type="Proteomes" id="UP000284178">
    <property type="component" value="Unassembled WGS sequence"/>
</dbReference>
<proteinExistence type="inferred from homology"/>
<evidence type="ECO:0000313" key="8">
    <source>
        <dbReference type="Proteomes" id="UP000284178"/>
    </source>
</evidence>
<gene>
    <name evidence="6" type="primary">rplW</name>
    <name evidence="7" type="ORF">DWY25_11755</name>
</gene>
<dbReference type="GO" id="GO:0003735">
    <property type="term" value="F:structural constituent of ribosome"/>
    <property type="evidence" value="ECO:0007669"/>
    <property type="project" value="InterPro"/>
</dbReference>
<dbReference type="AlphaFoldDB" id="A0A412FX58"/>
<dbReference type="Gene3D" id="3.30.70.330">
    <property type="match status" value="1"/>
</dbReference>
<dbReference type="InterPro" id="IPR012678">
    <property type="entry name" value="Ribosomal_uL23/eL15/eS24_sf"/>
</dbReference>
<keyword evidence="4 6" id="KW-0689">Ribosomal protein</keyword>
<keyword evidence="8" id="KW-1185">Reference proteome</keyword>
<comment type="subunit">
    <text evidence="6">Part of the 50S ribosomal subunit. Contacts protein L29, and trigger factor when it is bound to the ribosome.</text>
</comment>
<evidence type="ECO:0000256" key="5">
    <source>
        <dbReference type="ARBA" id="ARBA00023274"/>
    </source>
</evidence>
<name>A0A412FX58_9FIRM</name>
<protein>
    <recommendedName>
        <fullName evidence="6">Large ribosomal subunit protein uL23</fullName>
    </recommendedName>
</protein>
<evidence type="ECO:0000256" key="2">
    <source>
        <dbReference type="ARBA" id="ARBA00022730"/>
    </source>
</evidence>
<evidence type="ECO:0000256" key="4">
    <source>
        <dbReference type="ARBA" id="ARBA00022980"/>
    </source>
</evidence>
<dbReference type="Pfam" id="PF00276">
    <property type="entry name" value="Ribosomal_L23"/>
    <property type="match status" value="1"/>
</dbReference>
<dbReference type="InterPro" id="IPR012677">
    <property type="entry name" value="Nucleotide-bd_a/b_plait_sf"/>
</dbReference>
<dbReference type="FunFam" id="3.30.70.330:FF:000001">
    <property type="entry name" value="50S ribosomal protein L23"/>
    <property type="match status" value="1"/>
</dbReference>
<dbReference type="NCBIfam" id="NF004363">
    <property type="entry name" value="PRK05738.2-4"/>
    <property type="match status" value="1"/>
</dbReference>
<sequence>MSNARDIIIRPIITEKTMKLMDTDNKITFAVAKGANKTQVRLAVEEIFGVKVEQVNILNCKPKTKRMGKYVGKTSAVRKAVVKLPEGQDINLFSE</sequence>
<evidence type="ECO:0000313" key="7">
    <source>
        <dbReference type="EMBL" id="RGR72734.1"/>
    </source>
</evidence>
<reference evidence="7 8" key="1">
    <citation type="submission" date="2018-08" db="EMBL/GenBank/DDBJ databases">
        <title>A genome reference for cultivated species of the human gut microbiota.</title>
        <authorList>
            <person name="Zou Y."/>
            <person name="Xue W."/>
            <person name="Luo G."/>
        </authorList>
    </citation>
    <scope>NUCLEOTIDE SEQUENCE [LARGE SCALE GENOMIC DNA]</scope>
    <source>
        <strain evidence="7 8">AF24-29</strain>
    </source>
</reference>
<dbReference type="GO" id="GO:0006412">
    <property type="term" value="P:translation"/>
    <property type="evidence" value="ECO:0007669"/>
    <property type="project" value="UniProtKB-UniRule"/>
</dbReference>
<evidence type="ECO:0000256" key="1">
    <source>
        <dbReference type="ARBA" id="ARBA00006700"/>
    </source>
</evidence>
<keyword evidence="5 6" id="KW-0687">Ribonucleoprotein</keyword>
<dbReference type="HAMAP" id="MF_01369_B">
    <property type="entry name" value="Ribosomal_uL23_B"/>
    <property type="match status" value="1"/>
</dbReference>
<accession>A0A412FX58</accession>
<dbReference type="EMBL" id="QRUP01000014">
    <property type="protein sequence ID" value="RGR72734.1"/>
    <property type="molecule type" value="Genomic_DNA"/>
</dbReference>
<dbReference type="InterPro" id="IPR013025">
    <property type="entry name" value="Ribosomal_uL23-like"/>
</dbReference>
<comment type="caution">
    <text evidence="7">The sequence shown here is derived from an EMBL/GenBank/DDBJ whole genome shotgun (WGS) entry which is preliminary data.</text>
</comment>
<comment type="similarity">
    <text evidence="1 6">Belongs to the universal ribosomal protein uL23 family.</text>
</comment>
<dbReference type="GO" id="GO:0019843">
    <property type="term" value="F:rRNA binding"/>
    <property type="evidence" value="ECO:0007669"/>
    <property type="project" value="UniProtKB-UniRule"/>
</dbReference>